<sequence length="433" mass="45953">MSRPRGFADLAGHTVGVWGVGVEGAATRQVLEQIGATVIAVDDAVQADPTVLQTANGGLEALRNCDIVIKSPGIPRRRDDVLALEASGVPVTSATGIWLAGTDRNLVIGVTGTKGKSTTTSLITFMLEACGVQARSAGNIGLPPFLSLDAADSWTVLEVSSFQAVDITDAPGIVVLTTLGEDHIDWHGSLEQYRHDKLQLTRAEGHHLTVVPDDPDLLLHRTEMGGELVTVSENDPDLATTLGLVGAHNAKNVALALRATASALHRSIEEVRTAALREASSFKPLPGRLTLIHRTFRDGLTTDFIDDGLATNPLPVVAAVRSFPGRHVALIVGGFDRGVDYQPLADRLTDCDATLTVIAMGEAGERISNEINRRAPGITTMMAADMTTAVTYATQALQATGGVVLFSPGAPSFDHYQNWRERSDDFTANASRF</sequence>
<comment type="pathway">
    <text evidence="2">Cell wall biogenesis; peptidoglycan biosynthesis.</text>
</comment>
<dbReference type="AlphaFoldDB" id="A0A6J6W7I7"/>
<dbReference type="Gene3D" id="3.40.1190.10">
    <property type="entry name" value="Mur-like, catalytic domain"/>
    <property type="match status" value="1"/>
</dbReference>
<dbReference type="PANTHER" id="PTHR43692">
    <property type="entry name" value="UDP-N-ACETYLMURAMOYLALANINE--D-GLUTAMATE LIGASE"/>
    <property type="match status" value="1"/>
</dbReference>
<dbReference type="SUPFAM" id="SSF53623">
    <property type="entry name" value="MurD-like peptide ligases, catalytic domain"/>
    <property type="match status" value="1"/>
</dbReference>
<dbReference type="GO" id="GO:0005737">
    <property type="term" value="C:cytoplasm"/>
    <property type="evidence" value="ECO:0007669"/>
    <property type="project" value="UniProtKB-SubCell"/>
</dbReference>
<keyword evidence="5" id="KW-0132">Cell division</keyword>
<proteinExistence type="inferred from homology"/>
<dbReference type="EMBL" id="CAFAAB010000033">
    <property type="protein sequence ID" value="CAB4779444.1"/>
    <property type="molecule type" value="Genomic_DNA"/>
</dbReference>
<evidence type="ECO:0000256" key="8">
    <source>
        <dbReference type="ARBA" id="ARBA00023306"/>
    </source>
</evidence>
<evidence type="ECO:0000256" key="6">
    <source>
        <dbReference type="ARBA" id="ARBA00022741"/>
    </source>
</evidence>
<dbReference type="InterPro" id="IPR036565">
    <property type="entry name" value="Mur-like_cat_sf"/>
</dbReference>
<keyword evidence="8" id="KW-0131">Cell cycle</keyword>
<dbReference type="GO" id="GO:0008360">
    <property type="term" value="P:regulation of cell shape"/>
    <property type="evidence" value="ECO:0007669"/>
    <property type="project" value="InterPro"/>
</dbReference>
<dbReference type="SUPFAM" id="SSF51735">
    <property type="entry name" value="NAD(P)-binding Rossmann-fold domains"/>
    <property type="match status" value="1"/>
</dbReference>
<dbReference type="SUPFAM" id="SSF53244">
    <property type="entry name" value="MurD-like peptide ligases, peptide-binding domain"/>
    <property type="match status" value="1"/>
</dbReference>
<evidence type="ECO:0000256" key="1">
    <source>
        <dbReference type="ARBA" id="ARBA00004496"/>
    </source>
</evidence>
<dbReference type="PROSITE" id="PS01011">
    <property type="entry name" value="FOLYLPOLYGLU_SYNT_1"/>
    <property type="match status" value="1"/>
</dbReference>
<dbReference type="GO" id="GO:0009252">
    <property type="term" value="P:peptidoglycan biosynthetic process"/>
    <property type="evidence" value="ECO:0007669"/>
    <property type="project" value="UniProtKB-UniPathway"/>
</dbReference>
<keyword evidence="6" id="KW-0547">Nucleotide-binding</keyword>
<dbReference type="Gene3D" id="3.40.50.720">
    <property type="entry name" value="NAD(P)-binding Rossmann-like Domain"/>
    <property type="match status" value="1"/>
</dbReference>
<evidence type="ECO:0000259" key="9">
    <source>
        <dbReference type="Pfam" id="PF08245"/>
    </source>
</evidence>
<evidence type="ECO:0000256" key="5">
    <source>
        <dbReference type="ARBA" id="ARBA00022618"/>
    </source>
</evidence>
<dbReference type="UniPathway" id="UPA00219"/>
<dbReference type="GO" id="GO:0051301">
    <property type="term" value="P:cell division"/>
    <property type="evidence" value="ECO:0007669"/>
    <property type="project" value="UniProtKB-KW"/>
</dbReference>
<gene>
    <name evidence="10" type="ORF">UFOPK2958_00429</name>
</gene>
<dbReference type="InterPro" id="IPR036615">
    <property type="entry name" value="Mur_ligase_C_dom_sf"/>
</dbReference>
<evidence type="ECO:0000256" key="2">
    <source>
        <dbReference type="ARBA" id="ARBA00004752"/>
    </source>
</evidence>
<dbReference type="Gene3D" id="3.90.190.20">
    <property type="entry name" value="Mur ligase, C-terminal domain"/>
    <property type="match status" value="1"/>
</dbReference>
<keyword evidence="7" id="KW-0067">ATP-binding</keyword>
<evidence type="ECO:0000256" key="3">
    <source>
        <dbReference type="ARBA" id="ARBA00022490"/>
    </source>
</evidence>
<dbReference type="InterPro" id="IPR036291">
    <property type="entry name" value="NAD(P)-bd_dom_sf"/>
</dbReference>
<dbReference type="NCBIfam" id="TIGR01087">
    <property type="entry name" value="murD"/>
    <property type="match status" value="1"/>
</dbReference>
<dbReference type="InterPro" id="IPR013221">
    <property type="entry name" value="Mur_ligase_cen"/>
</dbReference>
<dbReference type="HAMAP" id="MF_00639">
    <property type="entry name" value="MurD"/>
    <property type="match status" value="1"/>
</dbReference>
<dbReference type="InterPro" id="IPR005762">
    <property type="entry name" value="MurD"/>
</dbReference>
<dbReference type="GO" id="GO:0008764">
    <property type="term" value="F:UDP-N-acetylmuramoylalanine-D-glutamate ligase activity"/>
    <property type="evidence" value="ECO:0007669"/>
    <property type="project" value="InterPro"/>
</dbReference>
<organism evidence="10">
    <name type="scientific">freshwater metagenome</name>
    <dbReference type="NCBI Taxonomy" id="449393"/>
    <lineage>
        <taxon>unclassified sequences</taxon>
        <taxon>metagenomes</taxon>
        <taxon>ecological metagenomes</taxon>
    </lineage>
</organism>
<dbReference type="GO" id="GO:0004326">
    <property type="term" value="F:tetrahydrofolylpolyglutamate synthase activity"/>
    <property type="evidence" value="ECO:0007669"/>
    <property type="project" value="InterPro"/>
</dbReference>
<keyword evidence="4" id="KW-0436">Ligase</keyword>
<reference evidence="10" key="1">
    <citation type="submission" date="2020-05" db="EMBL/GenBank/DDBJ databases">
        <authorList>
            <person name="Chiriac C."/>
            <person name="Salcher M."/>
            <person name="Ghai R."/>
            <person name="Kavagutti S V."/>
        </authorList>
    </citation>
    <scope>NUCLEOTIDE SEQUENCE</scope>
</reference>
<evidence type="ECO:0000313" key="10">
    <source>
        <dbReference type="EMBL" id="CAB4779444.1"/>
    </source>
</evidence>
<accession>A0A6J6W7I7</accession>
<name>A0A6J6W7I7_9ZZZZ</name>
<evidence type="ECO:0000256" key="7">
    <source>
        <dbReference type="ARBA" id="ARBA00022840"/>
    </source>
</evidence>
<protein>
    <submittedName>
        <fullName evidence="10">Unannotated protein</fullName>
    </submittedName>
</protein>
<dbReference type="Pfam" id="PF08245">
    <property type="entry name" value="Mur_ligase_M"/>
    <property type="match status" value="1"/>
</dbReference>
<keyword evidence="3" id="KW-0963">Cytoplasm</keyword>
<dbReference type="PANTHER" id="PTHR43692:SF1">
    <property type="entry name" value="UDP-N-ACETYLMURAMOYLALANINE--D-GLUTAMATE LIGASE"/>
    <property type="match status" value="1"/>
</dbReference>
<feature type="domain" description="Mur ligase central" evidence="9">
    <location>
        <begin position="110"/>
        <end position="236"/>
    </location>
</feature>
<dbReference type="InterPro" id="IPR018109">
    <property type="entry name" value="Folylpolyglutamate_synth_CS"/>
</dbReference>
<evidence type="ECO:0000256" key="4">
    <source>
        <dbReference type="ARBA" id="ARBA00022598"/>
    </source>
</evidence>
<comment type="subcellular location">
    <subcellularLocation>
        <location evidence="1">Cytoplasm</location>
    </subcellularLocation>
</comment>
<dbReference type="GO" id="GO:0005524">
    <property type="term" value="F:ATP binding"/>
    <property type="evidence" value="ECO:0007669"/>
    <property type="project" value="UniProtKB-KW"/>
</dbReference>